<evidence type="ECO:0000313" key="2">
    <source>
        <dbReference type="EMBL" id="QDU56461.1"/>
    </source>
</evidence>
<evidence type="ECO:0000256" key="1">
    <source>
        <dbReference type="SAM" id="SignalP"/>
    </source>
</evidence>
<keyword evidence="1" id="KW-0732">Signal</keyword>
<evidence type="ECO:0008006" key="4">
    <source>
        <dbReference type="Google" id="ProtNLM"/>
    </source>
</evidence>
<gene>
    <name evidence="2" type="ORF">Pan181_26700</name>
</gene>
<proteinExistence type="predicted"/>
<feature type="signal peptide" evidence="1">
    <location>
        <begin position="1"/>
        <end position="20"/>
    </location>
</feature>
<evidence type="ECO:0000313" key="3">
    <source>
        <dbReference type="Proteomes" id="UP000315750"/>
    </source>
</evidence>
<feature type="chain" id="PRO_5021881269" description="HEAT repeat protein" evidence="1">
    <location>
        <begin position="21"/>
        <end position="372"/>
    </location>
</feature>
<protein>
    <recommendedName>
        <fullName evidence="4">HEAT repeat protein</fullName>
    </recommendedName>
</protein>
<dbReference type="KEGG" id="amuc:Pan181_26700"/>
<sequence precursor="true">MRITGYLVLIFAALLAPVHATEVTDAIEIVRTASPTTATSDEIRAAWKTLADAEVDEIPTMLRGMGSANPAVENWLRTAVDAVFERALASKSELPKAALVDLLADTQAAPRGRRTAYELLEQIDPPKAQELLVNMMEDPSLEIRYDSVAANLELADAAEGEAKQQQLHRILGSARDLEQIEQCITSLEEFGEEIDLAAHLGYIKSWRLCGVFDNSSQGGFAVVYPPEQTIDFAASYEGKEETAQWQSESISTDDSMGKVDLNDLIGPEKGAAAYAYTEIEVAEMTPIQVRYISPNATKLWVNGQLVASNEVYHGGTAIDQYIVDVTLQAGVNKLLIKVCQNEQTDAWAQVWEFQLRLTDQLGGAIDFTPIKQ</sequence>
<dbReference type="EMBL" id="CP036278">
    <property type="protein sequence ID" value="QDU56461.1"/>
    <property type="molecule type" value="Genomic_DNA"/>
</dbReference>
<dbReference type="Proteomes" id="UP000315750">
    <property type="component" value="Chromosome"/>
</dbReference>
<accession>A0A518AP36</accession>
<reference evidence="2 3" key="1">
    <citation type="submission" date="2019-02" db="EMBL/GenBank/DDBJ databases">
        <title>Deep-cultivation of Planctomycetes and their phenomic and genomic characterization uncovers novel biology.</title>
        <authorList>
            <person name="Wiegand S."/>
            <person name="Jogler M."/>
            <person name="Boedeker C."/>
            <person name="Pinto D."/>
            <person name="Vollmers J."/>
            <person name="Rivas-Marin E."/>
            <person name="Kohn T."/>
            <person name="Peeters S.H."/>
            <person name="Heuer A."/>
            <person name="Rast P."/>
            <person name="Oberbeckmann S."/>
            <person name="Bunk B."/>
            <person name="Jeske O."/>
            <person name="Meyerdierks A."/>
            <person name="Storesund J.E."/>
            <person name="Kallscheuer N."/>
            <person name="Luecker S."/>
            <person name="Lage O.M."/>
            <person name="Pohl T."/>
            <person name="Merkel B.J."/>
            <person name="Hornburger P."/>
            <person name="Mueller R.-W."/>
            <person name="Bruemmer F."/>
            <person name="Labrenz M."/>
            <person name="Spormann A.M."/>
            <person name="Op den Camp H."/>
            <person name="Overmann J."/>
            <person name="Amann R."/>
            <person name="Jetten M.S.M."/>
            <person name="Mascher T."/>
            <person name="Medema M.H."/>
            <person name="Devos D.P."/>
            <person name="Kaster A.-K."/>
            <person name="Ovreas L."/>
            <person name="Rohde M."/>
            <person name="Galperin M.Y."/>
            <person name="Jogler C."/>
        </authorList>
    </citation>
    <scope>NUCLEOTIDE SEQUENCE [LARGE SCALE GENOMIC DNA]</scope>
    <source>
        <strain evidence="2 3">Pan181</strain>
    </source>
</reference>
<dbReference type="AlphaFoldDB" id="A0A518AP36"/>
<organism evidence="2 3">
    <name type="scientific">Aeoliella mucimassa</name>
    <dbReference type="NCBI Taxonomy" id="2527972"/>
    <lineage>
        <taxon>Bacteria</taxon>
        <taxon>Pseudomonadati</taxon>
        <taxon>Planctomycetota</taxon>
        <taxon>Planctomycetia</taxon>
        <taxon>Pirellulales</taxon>
        <taxon>Lacipirellulaceae</taxon>
        <taxon>Aeoliella</taxon>
    </lineage>
</organism>
<keyword evidence="3" id="KW-1185">Reference proteome</keyword>
<name>A0A518AP36_9BACT</name>